<accession>A0A4V5V031</accession>
<dbReference type="OrthoDB" id="3538834at2"/>
<dbReference type="Proteomes" id="UP000308705">
    <property type="component" value="Unassembled WGS sequence"/>
</dbReference>
<name>A0A4V5V031_9ACTN</name>
<evidence type="ECO:0000313" key="1">
    <source>
        <dbReference type="EMBL" id="TKK85503.1"/>
    </source>
</evidence>
<dbReference type="EMBL" id="SZQA01000027">
    <property type="protein sequence ID" value="TKK85503.1"/>
    <property type="molecule type" value="Genomic_DNA"/>
</dbReference>
<dbReference type="AlphaFoldDB" id="A0A4V5V031"/>
<comment type="caution">
    <text evidence="1">The sequence shown here is derived from an EMBL/GenBank/DDBJ whole genome shotgun (WGS) entry which is preliminary data.</text>
</comment>
<gene>
    <name evidence="1" type="ORF">FDA94_25545</name>
</gene>
<evidence type="ECO:0000313" key="2">
    <source>
        <dbReference type="Proteomes" id="UP000308705"/>
    </source>
</evidence>
<proteinExistence type="predicted"/>
<organism evidence="1 2">
    <name type="scientific">Herbidospora galbida</name>
    <dbReference type="NCBI Taxonomy" id="2575442"/>
    <lineage>
        <taxon>Bacteria</taxon>
        <taxon>Bacillati</taxon>
        <taxon>Actinomycetota</taxon>
        <taxon>Actinomycetes</taxon>
        <taxon>Streptosporangiales</taxon>
        <taxon>Streptosporangiaceae</taxon>
        <taxon>Herbidospora</taxon>
    </lineage>
</organism>
<keyword evidence="2" id="KW-1185">Reference proteome</keyword>
<protein>
    <submittedName>
        <fullName evidence="1">Uncharacterized protein</fullName>
    </submittedName>
</protein>
<reference evidence="1 2" key="1">
    <citation type="submission" date="2019-04" db="EMBL/GenBank/DDBJ databases">
        <title>Herbidospora sp. NEAU-GS14.nov., a novel actinomycete isolated from soil.</title>
        <authorList>
            <person name="Han L."/>
        </authorList>
    </citation>
    <scope>NUCLEOTIDE SEQUENCE [LARGE SCALE GENOMIC DNA]</scope>
    <source>
        <strain evidence="1 2">NEAU-GS14</strain>
    </source>
</reference>
<dbReference type="RefSeq" id="WP_137249610.1">
    <property type="nucleotide sequence ID" value="NZ_SZQA01000027.1"/>
</dbReference>
<sequence>MGYELRVERESALAYAELVRALSGHSDLEVRGSAEAGEVVARHGDDGHRVAEWTGRLFGSPESDWHLAHLARVAELLGGRLVGEDGEVYGVRDGILEQGDVEFGKLEDLLYAGPTSWSQ</sequence>